<evidence type="ECO:0000259" key="3">
    <source>
        <dbReference type="PROSITE" id="PS01124"/>
    </source>
</evidence>
<dbReference type="Gene3D" id="3.40.50.880">
    <property type="match status" value="1"/>
</dbReference>
<dbReference type="InterPro" id="IPR009057">
    <property type="entry name" value="Homeodomain-like_sf"/>
</dbReference>
<dbReference type="GO" id="GO:0043565">
    <property type="term" value="F:sequence-specific DNA binding"/>
    <property type="evidence" value="ECO:0007669"/>
    <property type="project" value="InterPro"/>
</dbReference>
<dbReference type="InterPro" id="IPR052158">
    <property type="entry name" value="INH-QAR"/>
</dbReference>
<dbReference type="SUPFAM" id="SSF52317">
    <property type="entry name" value="Class I glutamine amidotransferase-like"/>
    <property type="match status" value="1"/>
</dbReference>
<dbReference type="GO" id="GO:0003700">
    <property type="term" value="F:DNA-binding transcription factor activity"/>
    <property type="evidence" value="ECO:0007669"/>
    <property type="project" value="InterPro"/>
</dbReference>
<sequence>MLSKRATSAAQMPRKVVLVIFSGAKLLDITGPIQVFSEARFEDGTPAYKIEIASEPGGLITTDAGVVLESVRLEGVFAEAVDTLLIAGGDLAASPNASEALRACLVKNVGRPRRIGSVCLGAFTLAQIGLLDGREATTHWAVCERLQHEHPSIIVKPDAIFVVSDDVWTSAGVSAGIDMALAMVEDDLGHAAALTLARLLVLYLKRPGGQSQFSFELRRQMQDARGRFDDLHIWINDNLAEDLSVPVLAAAARMSPRNFARVYQRETGMSPARAIELIRVEAARRLLEEGSDAVKQIAHNTGFGDDERMRRAFVKALGVSPHDYRGRFGRMTPGDSASVS</sequence>
<name>A0A367PNB0_CUPNE</name>
<keyword evidence="2" id="KW-0804">Transcription</keyword>
<comment type="caution">
    <text evidence="4">The sequence shown here is derived from an EMBL/GenBank/DDBJ whole genome shotgun (WGS) entry which is preliminary data.</text>
</comment>
<feature type="domain" description="HTH araC/xylS-type" evidence="3">
    <location>
        <begin position="229"/>
        <end position="327"/>
    </location>
</feature>
<dbReference type="PROSITE" id="PS01124">
    <property type="entry name" value="HTH_ARAC_FAMILY_2"/>
    <property type="match status" value="1"/>
</dbReference>
<dbReference type="CDD" id="cd03137">
    <property type="entry name" value="GATase1_AraC_1"/>
    <property type="match status" value="1"/>
</dbReference>
<protein>
    <submittedName>
        <fullName evidence="4">Helix-turn-helix domain-containing protein</fullName>
    </submittedName>
</protein>
<proteinExistence type="predicted"/>
<evidence type="ECO:0000313" key="5">
    <source>
        <dbReference type="Proteomes" id="UP000253501"/>
    </source>
</evidence>
<dbReference type="InterPro" id="IPR002818">
    <property type="entry name" value="DJ-1/PfpI"/>
</dbReference>
<dbReference type="InterPro" id="IPR018060">
    <property type="entry name" value="HTH_AraC"/>
</dbReference>
<dbReference type="Proteomes" id="UP000253501">
    <property type="component" value="Unassembled WGS sequence"/>
</dbReference>
<evidence type="ECO:0000256" key="2">
    <source>
        <dbReference type="ARBA" id="ARBA00023163"/>
    </source>
</evidence>
<reference evidence="4 5" key="1">
    <citation type="submission" date="2018-04" db="EMBL/GenBank/DDBJ databases">
        <title>Cupriavidus necator CR12 genome sequencing and assembly.</title>
        <authorList>
            <person name="Ben Fekih I."/>
            <person name="Mazhar H.S."/>
            <person name="Bello S.K."/>
            <person name="Rensing C."/>
        </authorList>
    </citation>
    <scope>NUCLEOTIDE SEQUENCE [LARGE SCALE GENOMIC DNA]</scope>
    <source>
        <strain evidence="4 5">CR12</strain>
    </source>
</reference>
<dbReference type="Pfam" id="PF01965">
    <property type="entry name" value="DJ-1_PfpI"/>
    <property type="match status" value="1"/>
</dbReference>
<dbReference type="PANTHER" id="PTHR43130:SF3">
    <property type="entry name" value="HTH-TYPE TRANSCRIPTIONAL REGULATOR RV1931C"/>
    <property type="match status" value="1"/>
</dbReference>
<accession>A0A367PNB0</accession>
<dbReference type="Pfam" id="PF12833">
    <property type="entry name" value="HTH_18"/>
    <property type="match status" value="1"/>
</dbReference>
<organism evidence="4 5">
    <name type="scientific">Cupriavidus necator</name>
    <name type="common">Alcaligenes eutrophus</name>
    <name type="synonym">Ralstonia eutropha</name>
    <dbReference type="NCBI Taxonomy" id="106590"/>
    <lineage>
        <taxon>Bacteria</taxon>
        <taxon>Pseudomonadati</taxon>
        <taxon>Pseudomonadota</taxon>
        <taxon>Betaproteobacteria</taxon>
        <taxon>Burkholderiales</taxon>
        <taxon>Burkholderiaceae</taxon>
        <taxon>Cupriavidus</taxon>
    </lineage>
</organism>
<keyword evidence="1" id="KW-0805">Transcription regulation</keyword>
<dbReference type="PANTHER" id="PTHR43130">
    <property type="entry name" value="ARAC-FAMILY TRANSCRIPTIONAL REGULATOR"/>
    <property type="match status" value="1"/>
</dbReference>
<evidence type="ECO:0000256" key="1">
    <source>
        <dbReference type="ARBA" id="ARBA00023015"/>
    </source>
</evidence>
<dbReference type="InterPro" id="IPR029062">
    <property type="entry name" value="Class_I_gatase-like"/>
</dbReference>
<gene>
    <name evidence="4" type="ORF">DDK22_05975</name>
</gene>
<dbReference type="SMART" id="SM00342">
    <property type="entry name" value="HTH_ARAC"/>
    <property type="match status" value="1"/>
</dbReference>
<dbReference type="AlphaFoldDB" id="A0A367PNB0"/>
<dbReference type="EMBL" id="QDHA01000013">
    <property type="protein sequence ID" value="RCJ09391.1"/>
    <property type="molecule type" value="Genomic_DNA"/>
</dbReference>
<dbReference type="SUPFAM" id="SSF46689">
    <property type="entry name" value="Homeodomain-like"/>
    <property type="match status" value="2"/>
</dbReference>
<dbReference type="Gene3D" id="1.10.10.60">
    <property type="entry name" value="Homeodomain-like"/>
    <property type="match status" value="1"/>
</dbReference>
<evidence type="ECO:0000313" key="4">
    <source>
        <dbReference type="EMBL" id="RCJ09391.1"/>
    </source>
</evidence>
<dbReference type="RefSeq" id="WP_114131160.1">
    <property type="nucleotide sequence ID" value="NZ_CP068436.1"/>
</dbReference>